<evidence type="ECO:0000313" key="2">
    <source>
        <dbReference type="Proteomes" id="UP000321157"/>
    </source>
</evidence>
<accession>A0A511VD90</accession>
<evidence type="ECO:0000313" key="1">
    <source>
        <dbReference type="EMBL" id="GEN36856.1"/>
    </source>
</evidence>
<proteinExistence type="predicted"/>
<dbReference type="Proteomes" id="UP000321157">
    <property type="component" value="Unassembled WGS sequence"/>
</dbReference>
<reference evidence="1 2" key="1">
    <citation type="submission" date="2019-07" db="EMBL/GenBank/DDBJ databases">
        <title>Whole genome shotgun sequence of Aneurinibacillus danicus NBRC 102444.</title>
        <authorList>
            <person name="Hosoyama A."/>
            <person name="Uohara A."/>
            <person name="Ohji S."/>
            <person name="Ichikawa N."/>
        </authorList>
    </citation>
    <scope>NUCLEOTIDE SEQUENCE [LARGE SCALE GENOMIC DNA]</scope>
    <source>
        <strain evidence="1 2">NBRC 102444</strain>
    </source>
</reference>
<sequence>MRGINDEGTTLDDLLFNRYPDRLIDKQIKKIYILKPEFAELGQGAGVDHCLFRGHVQEILERHVIL</sequence>
<name>A0A511VD90_9BACL</name>
<keyword evidence="2" id="KW-1185">Reference proteome</keyword>
<gene>
    <name evidence="1" type="ORF">ADA01nite_43160</name>
</gene>
<comment type="caution">
    <text evidence="1">The sequence shown here is derived from an EMBL/GenBank/DDBJ whole genome shotgun (WGS) entry which is preliminary data.</text>
</comment>
<dbReference type="AlphaFoldDB" id="A0A511VD90"/>
<protein>
    <submittedName>
        <fullName evidence="1">Uncharacterized protein</fullName>
    </submittedName>
</protein>
<dbReference type="EMBL" id="BJXX01000256">
    <property type="protein sequence ID" value="GEN36856.1"/>
    <property type="molecule type" value="Genomic_DNA"/>
</dbReference>
<organism evidence="1 2">
    <name type="scientific">Aneurinibacillus danicus</name>
    <dbReference type="NCBI Taxonomy" id="267746"/>
    <lineage>
        <taxon>Bacteria</taxon>
        <taxon>Bacillati</taxon>
        <taxon>Bacillota</taxon>
        <taxon>Bacilli</taxon>
        <taxon>Bacillales</taxon>
        <taxon>Paenibacillaceae</taxon>
        <taxon>Aneurinibacillus group</taxon>
        <taxon>Aneurinibacillus</taxon>
    </lineage>
</organism>